<dbReference type="GO" id="GO:0032993">
    <property type="term" value="C:protein-DNA complex"/>
    <property type="evidence" value="ECO:0007669"/>
    <property type="project" value="TreeGrafter"/>
</dbReference>
<feature type="domain" description="Response regulatory" evidence="6">
    <location>
        <begin position="5"/>
        <end position="118"/>
    </location>
</feature>
<reference evidence="8" key="1">
    <citation type="journal article" date="2014" name="Int. J. Syst. Evol. Microbiol.">
        <title>Complete genome sequence of Corynebacterium casei LMG S-19264T (=DSM 44701T), isolated from a smear-ripened cheese.</title>
        <authorList>
            <consortium name="US DOE Joint Genome Institute (JGI-PGF)"/>
            <person name="Walter F."/>
            <person name="Albersmeier A."/>
            <person name="Kalinowski J."/>
            <person name="Ruckert C."/>
        </authorList>
    </citation>
    <scope>NUCLEOTIDE SEQUENCE</scope>
    <source>
        <strain evidence="8">CGMCC 1.15758</strain>
    </source>
</reference>
<name>A0A8J2Z2T9_9GAMM</name>
<evidence type="ECO:0000259" key="6">
    <source>
        <dbReference type="PROSITE" id="PS50110"/>
    </source>
</evidence>
<dbReference type="InterPro" id="IPR036388">
    <property type="entry name" value="WH-like_DNA-bd_sf"/>
</dbReference>
<dbReference type="PANTHER" id="PTHR48111">
    <property type="entry name" value="REGULATOR OF RPOS"/>
    <property type="match status" value="1"/>
</dbReference>
<proteinExistence type="predicted"/>
<evidence type="ECO:0000256" key="4">
    <source>
        <dbReference type="PROSITE-ProRule" id="PRU00169"/>
    </source>
</evidence>
<keyword evidence="2" id="KW-0902">Two-component regulatory system</keyword>
<organism evidence="8 9">
    <name type="scientific">Cysteiniphilum litorale</name>
    <dbReference type="NCBI Taxonomy" id="2056700"/>
    <lineage>
        <taxon>Bacteria</taxon>
        <taxon>Pseudomonadati</taxon>
        <taxon>Pseudomonadota</taxon>
        <taxon>Gammaproteobacteria</taxon>
        <taxon>Thiotrichales</taxon>
        <taxon>Fastidiosibacteraceae</taxon>
        <taxon>Cysteiniphilum</taxon>
    </lineage>
</organism>
<dbReference type="InterPro" id="IPR011006">
    <property type="entry name" value="CheY-like_superfamily"/>
</dbReference>
<dbReference type="GO" id="GO:0000976">
    <property type="term" value="F:transcription cis-regulatory region binding"/>
    <property type="evidence" value="ECO:0007669"/>
    <property type="project" value="TreeGrafter"/>
</dbReference>
<dbReference type="Proteomes" id="UP000636949">
    <property type="component" value="Unassembled WGS sequence"/>
</dbReference>
<dbReference type="InterPro" id="IPR039420">
    <property type="entry name" value="WalR-like"/>
</dbReference>
<protein>
    <submittedName>
        <fullName evidence="8">DNA-binding response regulator</fullName>
    </submittedName>
</protein>
<dbReference type="RefSeq" id="WP_170137172.1">
    <property type="nucleotide sequence ID" value="NZ_BMJS01000003.1"/>
</dbReference>
<evidence type="ECO:0000256" key="2">
    <source>
        <dbReference type="ARBA" id="ARBA00023012"/>
    </source>
</evidence>
<keyword evidence="1 4" id="KW-0597">Phosphoprotein</keyword>
<keyword evidence="3 5" id="KW-0238">DNA-binding</keyword>
<gene>
    <name evidence="8" type="ORF">GCM10010995_05180</name>
</gene>
<dbReference type="Pfam" id="PF00072">
    <property type="entry name" value="Response_reg"/>
    <property type="match status" value="1"/>
</dbReference>
<reference evidence="8" key="2">
    <citation type="submission" date="2020-09" db="EMBL/GenBank/DDBJ databases">
        <authorList>
            <person name="Sun Q."/>
            <person name="Zhou Y."/>
        </authorList>
    </citation>
    <scope>NUCLEOTIDE SEQUENCE</scope>
    <source>
        <strain evidence="8">CGMCC 1.15758</strain>
    </source>
</reference>
<dbReference type="GO" id="GO:0005829">
    <property type="term" value="C:cytosol"/>
    <property type="evidence" value="ECO:0007669"/>
    <property type="project" value="TreeGrafter"/>
</dbReference>
<keyword evidence="9" id="KW-1185">Reference proteome</keyword>
<accession>A0A8J2Z2T9</accession>
<evidence type="ECO:0000256" key="3">
    <source>
        <dbReference type="ARBA" id="ARBA00023125"/>
    </source>
</evidence>
<dbReference type="Gene3D" id="3.40.50.2300">
    <property type="match status" value="1"/>
</dbReference>
<evidence type="ECO:0000313" key="9">
    <source>
        <dbReference type="Proteomes" id="UP000636949"/>
    </source>
</evidence>
<evidence type="ECO:0000256" key="1">
    <source>
        <dbReference type="ARBA" id="ARBA00022553"/>
    </source>
</evidence>
<comment type="caution">
    <text evidence="8">The sequence shown here is derived from an EMBL/GenBank/DDBJ whole genome shotgun (WGS) entry which is preliminary data.</text>
</comment>
<dbReference type="GO" id="GO:0000156">
    <property type="term" value="F:phosphorelay response regulator activity"/>
    <property type="evidence" value="ECO:0007669"/>
    <property type="project" value="TreeGrafter"/>
</dbReference>
<dbReference type="AlphaFoldDB" id="A0A8J2Z2T9"/>
<dbReference type="InterPro" id="IPR001867">
    <property type="entry name" value="OmpR/PhoB-type_DNA-bd"/>
</dbReference>
<dbReference type="CDD" id="cd17574">
    <property type="entry name" value="REC_OmpR"/>
    <property type="match status" value="1"/>
</dbReference>
<sequence>MQVRKILVIDDNVKLNELITHFLADNGFTVRSAYNGEDGIFFAKSFAPDLIILDVEMPDLSGYEVCQLLRVEYQGVILFLTCHTDPDDELKGLQLGADDYLKKPVLPEVLLMRVNKILDATFKSYENATKIIFGALEVDLNNYTVSYANKQLELSAKEFELIKIFVLNPNKLLKREHLYLMLKGVEYDGVDRFVDVMVSRLRQYVEDDAKNPSKIKTVWGKGYIFCTDAWE</sequence>
<dbReference type="CDD" id="cd00383">
    <property type="entry name" value="trans_reg_C"/>
    <property type="match status" value="1"/>
</dbReference>
<evidence type="ECO:0000313" key="8">
    <source>
        <dbReference type="EMBL" id="GGF90850.1"/>
    </source>
</evidence>
<evidence type="ECO:0000256" key="5">
    <source>
        <dbReference type="PROSITE-ProRule" id="PRU01091"/>
    </source>
</evidence>
<dbReference type="SMART" id="SM00448">
    <property type="entry name" value="REC"/>
    <property type="match status" value="1"/>
</dbReference>
<dbReference type="PROSITE" id="PS50110">
    <property type="entry name" value="RESPONSE_REGULATORY"/>
    <property type="match status" value="1"/>
</dbReference>
<feature type="modified residue" description="4-aspartylphosphate" evidence="4">
    <location>
        <position position="54"/>
    </location>
</feature>
<dbReference type="Pfam" id="PF00486">
    <property type="entry name" value="Trans_reg_C"/>
    <property type="match status" value="1"/>
</dbReference>
<dbReference type="GO" id="GO:0006355">
    <property type="term" value="P:regulation of DNA-templated transcription"/>
    <property type="evidence" value="ECO:0007669"/>
    <property type="project" value="InterPro"/>
</dbReference>
<dbReference type="SMART" id="SM00862">
    <property type="entry name" value="Trans_reg_C"/>
    <property type="match status" value="1"/>
</dbReference>
<feature type="domain" description="OmpR/PhoB-type" evidence="7">
    <location>
        <begin position="128"/>
        <end position="227"/>
    </location>
</feature>
<feature type="DNA-binding region" description="OmpR/PhoB-type" evidence="5">
    <location>
        <begin position="128"/>
        <end position="227"/>
    </location>
</feature>
<dbReference type="Gene3D" id="1.10.10.10">
    <property type="entry name" value="Winged helix-like DNA-binding domain superfamily/Winged helix DNA-binding domain"/>
    <property type="match status" value="1"/>
</dbReference>
<dbReference type="EMBL" id="BMJS01000003">
    <property type="protein sequence ID" value="GGF90850.1"/>
    <property type="molecule type" value="Genomic_DNA"/>
</dbReference>
<dbReference type="InterPro" id="IPR001789">
    <property type="entry name" value="Sig_transdc_resp-reg_receiver"/>
</dbReference>
<evidence type="ECO:0000259" key="7">
    <source>
        <dbReference type="PROSITE" id="PS51755"/>
    </source>
</evidence>
<dbReference type="SUPFAM" id="SSF52172">
    <property type="entry name" value="CheY-like"/>
    <property type="match status" value="1"/>
</dbReference>
<dbReference type="PROSITE" id="PS51755">
    <property type="entry name" value="OMPR_PHOB"/>
    <property type="match status" value="1"/>
</dbReference>
<dbReference type="PANTHER" id="PTHR48111:SF40">
    <property type="entry name" value="PHOSPHATE REGULON TRANSCRIPTIONAL REGULATORY PROTEIN PHOB"/>
    <property type="match status" value="1"/>
</dbReference>